<dbReference type="SUPFAM" id="SSF53474">
    <property type="entry name" value="alpha/beta-Hydrolases"/>
    <property type="match status" value="1"/>
</dbReference>
<accession>A0A6C0L0Q7</accession>
<protein>
    <recommendedName>
        <fullName evidence="3">AB hydrolase-1 domain-containing protein</fullName>
    </recommendedName>
</protein>
<name>A0A6C0L0Q7_9ZZZZ</name>
<keyword evidence="1" id="KW-1133">Transmembrane helix</keyword>
<organism evidence="2">
    <name type="scientific">viral metagenome</name>
    <dbReference type="NCBI Taxonomy" id="1070528"/>
    <lineage>
        <taxon>unclassified sequences</taxon>
        <taxon>metagenomes</taxon>
        <taxon>organismal metagenomes</taxon>
    </lineage>
</organism>
<dbReference type="EMBL" id="MN741022">
    <property type="protein sequence ID" value="QHU23071.1"/>
    <property type="molecule type" value="Genomic_DNA"/>
</dbReference>
<dbReference type="InterPro" id="IPR029058">
    <property type="entry name" value="AB_hydrolase_fold"/>
</dbReference>
<feature type="transmembrane region" description="Helical" evidence="1">
    <location>
        <begin position="307"/>
        <end position="325"/>
    </location>
</feature>
<reference evidence="2" key="1">
    <citation type="journal article" date="2020" name="Nature">
        <title>Giant virus diversity and host interactions through global metagenomics.</title>
        <authorList>
            <person name="Schulz F."/>
            <person name="Roux S."/>
            <person name="Paez-Espino D."/>
            <person name="Jungbluth S."/>
            <person name="Walsh D.A."/>
            <person name="Denef V.J."/>
            <person name="McMahon K.D."/>
            <person name="Konstantinidis K.T."/>
            <person name="Eloe-Fadrosh E.A."/>
            <person name="Kyrpides N.C."/>
            <person name="Woyke T."/>
        </authorList>
    </citation>
    <scope>NUCLEOTIDE SEQUENCE</scope>
    <source>
        <strain evidence="2">GVMAG-S-ERX555907-63</strain>
    </source>
</reference>
<evidence type="ECO:0000256" key="1">
    <source>
        <dbReference type="SAM" id="Phobius"/>
    </source>
</evidence>
<feature type="transmembrane region" description="Helical" evidence="1">
    <location>
        <begin position="234"/>
        <end position="252"/>
    </location>
</feature>
<keyword evidence="1" id="KW-0812">Transmembrane</keyword>
<feature type="transmembrane region" description="Helical" evidence="1">
    <location>
        <begin position="6"/>
        <end position="25"/>
    </location>
</feature>
<feature type="transmembrane region" description="Helical" evidence="1">
    <location>
        <begin position="165"/>
        <end position="187"/>
    </location>
</feature>
<keyword evidence="1" id="KW-0472">Membrane</keyword>
<evidence type="ECO:0008006" key="3">
    <source>
        <dbReference type="Google" id="ProtNLM"/>
    </source>
</evidence>
<sequence>MQKRFKFLIATSSIGGLYILFEYYVHKNRTKQIKKQKKVLSKSPSYGTLDKLKYDILIAEGIEKEDMLITLKECFDVDKPEELSLETLTKVLHDNHPSKKDIIIDDYIHKPLPFTLQVTVSVANWLTFKILEAVCNIETHQGECVIHCFSPKKIRNKAYVKYKKTFILFAGLSGSVVQLFKLINILIKNDYDILLPMYGPGDISLNHNLNHNQYDYCNEIINFLLKKEIGNIDLLAWSLGGIKYLCFESLILNSNNLSKKIKINSVHLFEPLLTSRAVIDMHFTSRRSIFKTIQVVNSRTKKKTFKYLLLNCIMGYFIHTILGFGCANSTDYLYHTEHKNNNIIYPYQRYLYISTNDFLFNDTADKHVIENNFNKQNVFSRIGYHGGWLRSSQLENIFGSIISQNY</sequence>
<proteinExistence type="predicted"/>
<evidence type="ECO:0000313" key="2">
    <source>
        <dbReference type="EMBL" id="QHU23071.1"/>
    </source>
</evidence>
<dbReference type="AlphaFoldDB" id="A0A6C0L0Q7"/>